<evidence type="ECO:0000259" key="2">
    <source>
        <dbReference type="Pfam" id="PF26334"/>
    </source>
</evidence>
<feature type="domain" description="Glucosyltransferase 3-like C-terminal" evidence="3">
    <location>
        <begin position="171"/>
        <end position="323"/>
    </location>
</feature>
<protein>
    <submittedName>
        <fullName evidence="4">Glycosyltransferase-stabilizing protein Gtf2</fullName>
    </submittedName>
</protein>
<evidence type="ECO:0000313" key="4">
    <source>
        <dbReference type="EMBL" id="SOY28936.1"/>
    </source>
</evidence>
<dbReference type="EMBL" id="OFSM01000007">
    <property type="protein sequence ID" value="SOY28936.1"/>
    <property type="molecule type" value="Genomic_DNA"/>
</dbReference>
<dbReference type="RefSeq" id="WP_103239001.1">
    <property type="nucleotide sequence ID" value="NZ_JANJZD010000014.1"/>
</dbReference>
<dbReference type="GO" id="GO:0016740">
    <property type="term" value="F:transferase activity"/>
    <property type="evidence" value="ECO:0007669"/>
    <property type="project" value="UniProtKB-KW"/>
</dbReference>
<accession>A0A2K4ZEP9</accession>
<proteinExistence type="predicted"/>
<dbReference type="OrthoDB" id="9790931at2"/>
<dbReference type="InterPro" id="IPR058592">
    <property type="entry name" value="Gtf3_C"/>
</dbReference>
<gene>
    <name evidence="4" type="primary">gtf2_4</name>
    <name evidence="4" type="ORF">AMURIS_01651</name>
</gene>
<name>A0A2K4ZEP9_9FIRM</name>
<dbReference type="AlphaFoldDB" id="A0A2K4ZEP9"/>
<reference evidence="4 5" key="1">
    <citation type="submission" date="2018-01" db="EMBL/GenBank/DDBJ databases">
        <authorList>
            <person name="Gaut B.S."/>
            <person name="Morton B.R."/>
            <person name="Clegg M.T."/>
            <person name="Duvall M.R."/>
        </authorList>
    </citation>
    <scope>NUCLEOTIDE SEQUENCE [LARGE SCALE GENOMIC DNA]</scope>
    <source>
        <strain evidence="4">GP69</strain>
    </source>
</reference>
<organism evidence="4 5">
    <name type="scientific">Acetatifactor muris</name>
    <dbReference type="NCBI Taxonomy" id="879566"/>
    <lineage>
        <taxon>Bacteria</taxon>
        <taxon>Bacillati</taxon>
        <taxon>Bacillota</taxon>
        <taxon>Clostridia</taxon>
        <taxon>Lachnospirales</taxon>
        <taxon>Lachnospiraceae</taxon>
        <taxon>Acetatifactor</taxon>
    </lineage>
</organism>
<feature type="domain" description="Glucosyltransferase 3-like N-terminal" evidence="2">
    <location>
        <begin position="3"/>
        <end position="151"/>
    </location>
</feature>
<dbReference type="Proteomes" id="UP000236311">
    <property type="component" value="Unassembled WGS sequence"/>
</dbReference>
<evidence type="ECO:0000256" key="1">
    <source>
        <dbReference type="ARBA" id="ARBA00022679"/>
    </source>
</evidence>
<evidence type="ECO:0000313" key="5">
    <source>
        <dbReference type="Proteomes" id="UP000236311"/>
    </source>
</evidence>
<keyword evidence="5" id="KW-1185">Reference proteome</keyword>
<evidence type="ECO:0000259" key="3">
    <source>
        <dbReference type="Pfam" id="PF26337"/>
    </source>
</evidence>
<sequence>MEMYITLYEDEEGTAVIAQRNAVQIAKELGFREMPLRGLRVEDYTYRELKNRIYGIITGINAGDVVIFQSPTWQGNSLYYDKLLMDAFRFHNVRTAILIHDVAPFMFGGTEETYKKIIDIYNMAELVIVPSQSMLTFLREKGMTVEKVLVQILWDFPFGDELRIPEFQRQMIFSGSPDRFRFLASWKYNTPLRLFQKDCQLDGVNIHFEGWKNTTELLVEYTKGGFGLIWEQSENPEYYKCILPYKLGGYLASGIPVIIQKGLSPEPIIQKYKLGFVVESLDEAAHIVQSITEEEYYKLIDNIKNISFMIKKGMFTKKLLLDAVSELLLEEKDDISADHRESYHFLRENGHRAEALVCTNSDRIEHCEDLVRSLPEMHFHIAALTTMSPRLLRMGDYSNVTLYPGINEAGIKELFDLCDYYFDINHWKEIVSAVYKAFIYNNLIFAFEETVHRRKYIAKENIYLSDNFEQMISDIKAVIGDEDLLEQRLDRQRKEAMEKDEREK</sequence>
<dbReference type="Pfam" id="PF26337">
    <property type="entry name" value="Gtf3_C"/>
    <property type="match status" value="1"/>
</dbReference>
<dbReference type="InterPro" id="IPR058591">
    <property type="entry name" value="Gtf3_N"/>
</dbReference>
<keyword evidence="1 4" id="KW-0808">Transferase</keyword>
<dbReference type="Gene3D" id="3.40.50.2000">
    <property type="entry name" value="Glycogen Phosphorylase B"/>
    <property type="match status" value="2"/>
</dbReference>
<dbReference type="Pfam" id="PF26334">
    <property type="entry name" value="Gtf3_N"/>
    <property type="match status" value="1"/>
</dbReference>